<dbReference type="InterPro" id="IPR001647">
    <property type="entry name" value="HTH_TetR"/>
</dbReference>
<name>A0A934P9J8_9STRE</name>
<evidence type="ECO:0000313" key="4">
    <source>
        <dbReference type="EMBL" id="MBJ8349483.1"/>
    </source>
</evidence>
<dbReference type="PANTHER" id="PTHR43479:SF11">
    <property type="entry name" value="ACREF_ENVCD OPERON REPRESSOR-RELATED"/>
    <property type="match status" value="1"/>
</dbReference>
<evidence type="ECO:0000256" key="2">
    <source>
        <dbReference type="PROSITE-ProRule" id="PRU00335"/>
    </source>
</evidence>
<reference evidence="4 5" key="1">
    <citation type="journal article" date="2021" name="Int. J. Syst. Evol. Microbiol.">
        <title>Streptococcus vicugnae sp. nov., isolated from faeces of alpacas (Vicugna pacos) and cattle (Bos taurus), Streptococcus zalophi sp. nov., and Streptococcus pacificus sp. nov., isolated from respiratory tract of California sea lions (Zalophus californianus).</title>
        <authorList>
            <person name="Volokhov D.V."/>
            <person name="Zagorodnyaya T.A."/>
            <person name="Shen Z."/>
            <person name="Blom J."/>
            <person name="Furtak V.A."/>
            <person name="Eisenberg T."/>
            <person name="Fan P."/>
            <person name="Jeong K.C."/>
            <person name="Gao Y."/>
            <person name="Zhang S."/>
            <person name="Amselle M."/>
        </authorList>
    </citation>
    <scope>NUCLEOTIDE SEQUENCE [LARGE SCALE GENOMIC DNA]</scope>
    <source>
        <strain evidence="5">CSL7508-lung</strain>
    </source>
</reference>
<sequence length="207" mass="23451">MDSSKDYFVKRHDILREAQVLFAQNGYEKTSVNAILNRVGIAKGTFYYYFNSKEEVLDAIIEEITDIAVARARQVASDASLSAIDKFLKVFLVMNVEEEVDSRLKETVHHSQHGIFYQKSLVQAIEKLTPILETIVSEGIEQGIFQADFPKQYIQIFLTSALSLFDGEVIVMTPTEKQEMTRALLRLGEKMFDLPAGSFSLADKISR</sequence>
<keyword evidence="5" id="KW-1185">Reference proteome</keyword>
<proteinExistence type="predicted"/>
<dbReference type="Pfam" id="PF00440">
    <property type="entry name" value="TetR_N"/>
    <property type="match status" value="1"/>
</dbReference>
<dbReference type="InterPro" id="IPR049149">
    <property type="entry name" value="TetR/AcrR_C"/>
</dbReference>
<dbReference type="SUPFAM" id="SSF46689">
    <property type="entry name" value="Homeodomain-like"/>
    <property type="match status" value="1"/>
</dbReference>
<dbReference type="Pfam" id="PF21303">
    <property type="entry name" value="TetR_C_39"/>
    <property type="match status" value="1"/>
</dbReference>
<gene>
    <name evidence="4" type="ORF">JHK64_02390</name>
</gene>
<keyword evidence="1 2" id="KW-0238">DNA-binding</keyword>
<accession>A0A934P9J8</accession>
<dbReference type="EMBL" id="JAENBP010000002">
    <property type="protein sequence ID" value="MBJ8349483.1"/>
    <property type="molecule type" value="Genomic_DNA"/>
</dbReference>
<dbReference type="InterPro" id="IPR009057">
    <property type="entry name" value="Homeodomain-like_sf"/>
</dbReference>
<comment type="caution">
    <text evidence="4">The sequence shown here is derived from an EMBL/GenBank/DDBJ whole genome shotgun (WGS) entry which is preliminary data.</text>
</comment>
<dbReference type="AlphaFoldDB" id="A0A934P9J8"/>
<dbReference type="InterPro" id="IPR050624">
    <property type="entry name" value="HTH-type_Tx_Regulator"/>
</dbReference>
<dbReference type="Proteomes" id="UP000644875">
    <property type="component" value="Unassembled WGS sequence"/>
</dbReference>
<dbReference type="RefSeq" id="WP_199567407.1">
    <property type="nucleotide sequence ID" value="NZ_JAENBP010000002.1"/>
</dbReference>
<dbReference type="PANTHER" id="PTHR43479">
    <property type="entry name" value="ACREF/ENVCD OPERON REPRESSOR-RELATED"/>
    <property type="match status" value="1"/>
</dbReference>
<dbReference type="Gene3D" id="1.10.357.10">
    <property type="entry name" value="Tetracycline Repressor, domain 2"/>
    <property type="match status" value="1"/>
</dbReference>
<protein>
    <submittedName>
        <fullName evidence="4">TetR/AcrR family transcriptional regulator</fullName>
    </submittedName>
</protein>
<evidence type="ECO:0000313" key="5">
    <source>
        <dbReference type="Proteomes" id="UP000644875"/>
    </source>
</evidence>
<dbReference type="PRINTS" id="PR00455">
    <property type="entry name" value="HTHTETR"/>
</dbReference>
<dbReference type="PROSITE" id="PS01081">
    <property type="entry name" value="HTH_TETR_1"/>
    <property type="match status" value="1"/>
</dbReference>
<evidence type="ECO:0000256" key="1">
    <source>
        <dbReference type="ARBA" id="ARBA00023125"/>
    </source>
</evidence>
<dbReference type="GO" id="GO:0003677">
    <property type="term" value="F:DNA binding"/>
    <property type="evidence" value="ECO:0007669"/>
    <property type="project" value="UniProtKB-UniRule"/>
</dbReference>
<dbReference type="InterPro" id="IPR023772">
    <property type="entry name" value="DNA-bd_HTH_TetR-type_CS"/>
</dbReference>
<organism evidence="4 5">
    <name type="scientific">Streptococcus zalophi</name>
    <dbReference type="NCBI Taxonomy" id="640031"/>
    <lineage>
        <taxon>Bacteria</taxon>
        <taxon>Bacillati</taxon>
        <taxon>Bacillota</taxon>
        <taxon>Bacilli</taxon>
        <taxon>Lactobacillales</taxon>
        <taxon>Streptococcaceae</taxon>
        <taxon>Streptococcus</taxon>
    </lineage>
</organism>
<dbReference type="PROSITE" id="PS50977">
    <property type="entry name" value="HTH_TETR_2"/>
    <property type="match status" value="1"/>
</dbReference>
<feature type="domain" description="HTH tetR-type" evidence="3">
    <location>
        <begin position="8"/>
        <end position="68"/>
    </location>
</feature>
<evidence type="ECO:0000259" key="3">
    <source>
        <dbReference type="PROSITE" id="PS50977"/>
    </source>
</evidence>
<feature type="DNA-binding region" description="H-T-H motif" evidence="2">
    <location>
        <begin position="31"/>
        <end position="50"/>
    </location>
</feature>